<reference evidence="1" key="1">
    <citation type="submission" date="2014-11" db="EMBL/GenBank/DDBJ databases">
        <authorList>
            <person name="Amaro Gonzalez C."/>
        </authorList>
    </citation>
    <scope>NUCLEOTIDE SEQUENCE</scope>
</reference>
<evidence type="ECO:0000313" key="1">
    <source>
        <dbReference type="EMBL" id="JAI01055.1"/>
    </source>
</evidence>
<protein>
    <submittedName>
        <fullName evidence="1">Uncharacterized protein</fullName>
    </submittedName>
</protein>
<name>A0A0E9XEI8_ANGAN</name>
<organism evidence="1">
    <name type="scientific">Anguilla anguilla</name>
    <name type="common">European freshwater eel</name>
    <name type="synonym">Muraena anguilla</name>
    <dbReference type="NCBI Taxonomy" id="7936"/>
    <lineage>
        <taxon>Eukaryota</taxon>
        <taxon>Metazoa</taxon>
        <taxon>Chordata</taxon>
        <taxon>Craniata</taxon>
        <taxon>Vertebrata</taxon>
        <taxon>Euteleostomi</taxon>
        <taxon>Actinopterygii</taxon>
        <taxon>Neopterygii</taxon>
        <taxon>Teleostei</taxon>
        <taxon>Anguilliformes</taxon>
        <taxon>Anguillidae</taxon>
        <taxon>Anguilla</taxon>
    </lineage>
</organism>
<dbReference type="EMBL" id="GBXM01007523">
    <property type="protein sequence ID" value="JAI01055.1"/>
    <property type="molecule type" value="Transcribed_RNA"/>
</dbReference>
<sequence length="55" mass="6328">MIRINVECQVIYLSISKCNRYRNSVKEPLGGCKMVKHNSLCQKNKNKKICEPVTS</sequence>
<dbReference type="AlphaFoldDB" id="A0A0E9XEI8"/>
<accession>A0A0E9XEI8</accession>
<proteinExistence type="predicted"/>
<reference evidence="1" key="2">
    <citation type="journal article" date="2015" name="Fish Shellfish Immunol.">
        <title>Early steps in the European eel (Anguilla anguilla)-Vibrio vulnificus interaction in the gills: Role of the RtxA13 toxin.</title>
        <authorList>
            <person name="Callol A."/>
            <person name="Pajuelo D."/>
            <person name="Ebbesson L."/>
            <person name="Teles M."/>
            <person name="MacKenzie S."/>
            <person name="Amaro C."/>
        </authorList>
    </citation>
    <scope>NUCLEOTIDE SEQUENCE</scope>
</reference>